<organism evidence="2 3">
    <name type="scientific">Nocardiopsis mangrovi</name>
    <dbReference type="NCBI Taxonomy" id="1179818"/>
    <lineage>
        <taxon>Bacteria</taxon>
        <taxon>Bacillati</taxon>
        <taxon>Actinomycetota</taxon>
        <taxon>Actinomycetes</taxon>
        <taxon>Streptosporangiales</taxon>
        <taxon>Nocardiopsidaceae</taxon>
        <taxon>Nocardiopsis</taxon>
    </lineage>
</organism>
<sequence>MQPFPHAARWRTSTYTQQQNCVEVADGPNSSALRDTKNRDAGKLVFPGVEWRSFLRAVKNDAI</sequence>
<evidence type="ECO:0000313" key="2">
    <source>
        <dbReference type="EMBL" id="MFC4560310.1"/>
    </source>
</evidence>
<gene>
    <name evidence="2" type="ORF">ACFO4E_00415</name>
</gene>
<proteinExistence type="predicted"/>
<reference evidence="3" key="1">
    <citation type="journal article" date="2019" name="Int. J. Syst. Evol. Microbiol.">
        <title>The Global Catalogue of Microorganisms (GCM) 10K type strain sequencing project: providing services to taxonomists for standard genome sequencing and annotation.</title>
        <authorList>
            <consortium name="The Broad Institute Genomics Platform"/>
            <consortium name="The Broad Institute Genome Sequencing Center for Infectious Disease"/>
            <person name="Wu L."/>
            <person name="Ma J."/>
        </authorList>
    </citation>
    <scope>NUCLEOTIDE SEQUENCE [LARGE SCALE GENOMIC DNA]</scope>
    <source>
        <strain evidence="3">XZYJ18</strain>
    </source>
</reference>
<keyword evidence="3" id="KW-1185">Reference proteome</keyword>
<evidence type="ECO:0000259" key="1">
    <source>
        <dbReference type="Pfam" id="PF04149"/>
    </source>
</evidence>
<feature type="domain" description="DUF397" evidence="1">
    <location>
        <begin position="8"/>
        <end position="59"/>
    </location>
</feature>
<dbReference type="Pfam" id="PF04149">
    <property type="entry name" value="DUF397"/>
    <property type="match status" value="1"/>
</dbReference>
<evidence type="ECO:0000313" key="3">
    <source>
        <dbReference type="Proteomes" id="UP001595923"/>
    </source>
</evidence>
<dbReference type="EMBL" id="JBHSFQ010000001">
    <property type="protein sequence ID" value="MFC4560310.1"/>
    <property type="molecule type" value="Genomic_DNA"/>
</dbReference>
<accession>A0ABV9DQM7</accession>
<protein>
    <submittedName>
        <fullName evidence="2">DUF397 domain-containing protein</fullName>
    </submittedName>
</protein>
<dbReference type="InterPro" id="IPR007278">
    <property type="entry name" value="DUF397"/>
</dbReference>
<dbReference type="RefSeq" id="WP_378570353.1">
    <property type="nucleotide sequence ID" value="NZ_JBHSFQ010000001.1"/>
</dbReference>
<dbReference type="Proteomes" id="UP001595923">
    <property type="component" value="Unassembled WGS sequence"/>
</dbReference>
<name>A0ABV9DQM7_9ACTN</name>
<comment type="caution">
    <text evidence="2">The sequence shown here is derived from an EMBL/GenBank/DDBJ whole genome shotgun (WGS) entry which is preliminary data.</text>
</comment>